<evidence type="ECO:0000256" key="4">
    <source>
        <dbReference type="ARBA" id="ARBA00022692"/>
    </source>
</evidence>
<reference evidence="13" key="1">
    <citation type="journal article" date="2019" name="Int. J. Syst. Evol. Microbiol.">
        <title>The Global Catalogue of Microorganisms (GCM) 10K type strain sequencing project: providing services to taxonomists for standard genome sequencing and annotation.</title>
        <authorList>
            <consortium name="The Broad Institute Genomics Platform"/>
            <consortium name="The Broad Institute Genome Sequencing Center for Infectious Disease"/>
            <person name="Wu L."/>
            <person name="Ma J."/>
        </authorList>
    </citation>
    <scope>NUCLEOTIDE SEQUENCE [LARGE SCALE GENOMIC DNA]</scope>
    <source>
        <strain evidence="13">KCTC 32998</strain>
    </source>
</reference>
<name>A0ABQ3EC66_9GAMM</name>
<evidence type="ECO:0000313" key="12">
    <source>
        <dbReference type="EMBL" id="GHB33116.1"/>
    </source>
</evidence>
<evidence type="ECO:0000256" key="1">
    <source>
        <dbReference type="ARBA" id="ARBA00004370"/>
    </source>
</evidence>
<dbReference type="InterPro" id="IPR003423">
    <property type="entry name" value="OMP_efflux"/>
</dbReference>
<sequence>MSESNSMGLAALKWCSVAVATGVLAGCASYGDIEPHQTLTPISRLSAAQVIGDSPVTPAAWPQQNWWRQLGDPELDSLVKEALSDSPDIAVAQARLRSANAAIAAARAGTLPTVDASAQISRSRVSEVDDPMGQGNFYSTSRSALLSFNYDLDLWGGNRAAWEAALGSARAQEIEFQAAKLTLSVNVARAYVSLADAYAMRDVAQRQLDRAERINDINDELMKAGLNNQSDSLQSRVTVANARQSLESAEQSIRSERISLAILLGKGPDRGQDIPRPDALSPAILALPSVIPAELIGHRPDVVAARWRVEAASQRIKQAKAQFYPNINLSAMAGFKSVLGDYFFSEAAKSGSVTPAISLPIFEGGQLRANLDSTDADYDLAVAQYNQTIVSALGEVADDITTLQSVNQQRQSQQQAVDNARGAYQLSEERYRAGLADYLQVLSSEQQLLTAEQSLTQLNSQRLDRSVQLVQALGGGLSLDPTVPHRSSGFPDAPNPSAPTVVDSPER</sequence>
<feature type="region of interest" description="Disordered" evidence="11">
    <location>
        <begin position="480"/>
        <end position="507"/>
    </location>
</feature>
<evidence type="ECO:0000256" key="9">
    <source>
        <dbReference type="ARBA" id="ARBA00037313"/>
    </source>
</evidence>
<keyword evidence="7 10" id="KW-0564">Palmitate</keyword>
<proteinExistence type="inferred from homology"/>
<dbReference type="Gene3D" id="2.20.200.10">
    <property type="entry name" value="Outer membrane efflux proteins (OEP)"/>
    <property type="match status" value="1"/>
</dbReference>
<keyword evidence="6 10" id="KW-0472">Membrane</keyword>
<dbReference type="EMBL" id="BMZI01000008">
    <property type="protein sequence ID" value="GHB33116.1"/>
    <property type="molecule type" value="Genomic_DNA"/>
</dbReference>
<organism evidence="12 13">
    <name type="scientific">Salinicola rhizosphaerae</name>
    <dbReference type="NCBI Taxonomy" id="1443141"/>
    <lineage>
        <taxon>Bacteria</taxon>
        <taxon>Pseudomonadati</taxon>
        <taxon>Pseudomonadota</taxon>
        <taxon>Gammaproteobacteria</taxon>
        <taxon>Oceanospirillales</taxon>
        <taxon>Halomonadaceae</taxon>
        <taxon>Salinicola</taxon>
    </lineage>
</organism>
<dbReference type="Pfam" id="PF02321">
    <property type="entry name" value="OEP"/>
    <property type="match status" value="2"/>
</dbReference>
<dbReference type="InterPro" id="IPR010131">
    <property type="entry name" value="MdtP/NodT-like"/>
</dbReference>
<dbReference type="PANTHER" id="PTHR30203">
    <property type="entry name" value="OUTER MEMBRANE CATION EFFLUX PROTEIN"/>
    <property type="match status" value="1"/>
</dbReference>
<evidence type="ECO:0000256" key="8">
    <source>
        <dbReference type="ARBA" id="ARBA00023288"/>
    </source>
</evidence>
<dbReference type="PANTHER" id="PTHR30203:SF20">
    <property type="entry name" value="MULTIDRUG RESISTANCE OUTER MEMBRANE PROTEIN MDTP-RELATED"/>
    <property type="match status" value="1"/>
</dbReference>
<dbReference type="Proteomes" id="UP000646745">
    <property type="component" value="Unassembled WGS sequence"/>
</dbReference>
<evidence type="ECO:0000256" key="3">
    <source>
        <dbReference type="ARBA" id="ARBA00022452"/>
    </source>
</evidence>
<comment type="caution">
    <text evidence="12">The sequence shown here is derived from an EMBL/GenBank/DDBJ whole genome shotgun (WGS) entry which is preliminary data.</text>
</comment>
<comment type="similarity">
    <text evidence="2 10">Belongs to the outer membrane factor (OMF) (TC 1.B.17) family.</text>
</comment>
<evidence type="ECO:0000313" key="13">
    <source>
        <dbReference type="Proteomes" id="UP000646745"/>
    </source>
</evidence>
<evidence type="ECO:0000256" key="10">
    <source>
        <dbReference type="RuleBase" id="RU362097"/>
    </source>
</evidence>
<keyword evidence="13" id="KW-1185">Reference proteome</keyword>
<keyword evidence="4 10" id="KW-0812">Transmembrane</keyword>
<dbReference type="SUPFAM" id="SSF56954">
    <property type="entry name" value="Outer membrane efflux proteins (OEP)"/>
    <property type="match status" value="1"/>
</dbReference>
<evidence type="ECO:0000256" key="6">
    <source>
        <dbReference type="ARBA" id="ARBA00023136"/>
    </source>
</evidence>
<evidence type="ECO:0000256" key="7">
    <source>
        <dbReference type="ARBA" id="ARBA00023139"/>
    </source>
</evidence>
<accession>A0ABQ3EC66</accession>
<evidence type="ECO:0000256" key="5">
    <source>
        <dbReference type="ARBA" id="ARBA00022729"/>
    </source>
</evidence>
<protein>
    <recommendedName>
        <fullName evidence="14">Efflux transporter outer membrane subunit</fullName>
    </recommendedName>
</protein>
<evidence type="ECO:0000256" key="11">
    <source>
        <dbReference type="SAM" id="MobiDB-lite"/>
    </source>
</evidence>
<dbReference type="Gene3D" id="1.20.1600.10">
    <property type="entry name" value="Outer membrane efflux proteins (OEP)"/>
    <property type="match status" value="1"/>
</dbReference>
<evidence type="ECO:0008006" key="14">
    <source>
        <dbReference type="Google" id="ProtNLM"/>
    </source>
</evidence>
<dbReference type="NCBIfam" id="TIGR01845">
    <property type="entry name" value="outer_NodT"/>
    <property type="match status" value="1"/>
</dbReference>
<keyword evidence="3 10" id="KW-1134">Transmembrane beta strand</keyword>
<comment type="subcellular location">
    <subcellularLocation>
        <location evidence="10">Cell outer membrane</location>
        <topology evidence="10">Lipid-anchor</topology>
    </subcellularLocation>
    <subcellularLocation>
        <location evidence="1">Membrane</location>
    </subcellularLocation>
</comment>
<keyword evidence="8 10" id="KW-0449">Lipoprotein</keyword>
<evidence type="ECO:0000256" key="2">
    <source>
        <dbReference type="ARBA" id="ARBA00007613"/>
    </source>
</evidence>
<keyword evidence="5" id="KW-0732">Signal</keyword>
<comment type="function">
    <text evidence="9">Could be involved in resistance to puromycin, acriflavine and tetraphenylarsonium chloride.</text>
</comment>
<gene>
    <name evidence="12" type="ORF">GCM10009038_35130</name>
</gene>
<dbReference type="RefSeq" id="WP_229809197.1">
    <property type="nucleotide sequence ID" value="NZ_BMZI01000008.1"/>
</dbReference>